<reference evidence="1" key="1">
    <citation type="submission" date="2021-12" db="EMBL/GenBank/DDBJ databases">
        <authorList>
            <person name="Martin H S."/>
        </authorList>
    </citation>
    <scope>NUCLEOTIDE SEQUENCE</scope>
</reference>
<proteinExistence type="predicted"/>
<protein>
    <submittedName>
        <fullName evidence="1">Uncharacterized protein</fullName>
    </submittedName>
</protein>
<name>A0A8J9UL23_9NEOP</name>
<sequence length="152" mass="17621">MELHLHLSAAFRSLDRKWGTPIDLDDENTLTCVPAVVDVPTTTFSSEEFLMTLKREKKIVNGNRKRRCDSFSNISVSRIFSEEYLNVCAYDQSLIYDIDNLTPYEDDAKINSENSINTSSSVTKKWKLKRIMKNLKNNSVQYIAKRFKKESQ</sequence>
<accession>A0A8J9UL23</accession>
<gene>
    <name evidence="1" type="ORF">BINO364_LOCUS8233</name>
</gene>
<keyword evidence="2" id="KW-1185">Reference proteome</keyword>
<dbReference type="OrthoDB" id="7287572at2759"/>
<dbReference type="EMBL" id="OV170223">
    <property type="protein sequence ID" value="CAH0722241.1"/>
    <property type="molecule type" value="Genomic_DNA"/>
</dbReference>
<organism evidence="1 2">
    <name type="scientific">Brenthis ino</name>
    <name type="common">lesser marbled fritillary</name>
    <dbReference type="NCBI Taxonomy" id="405034"/>
    <lineage>
        <taxon>Eukaryota</taxon>
        <taxon>Metazoa</taxon>
        <taxon>Ecdysozoa</taxon>
        <taxon>Arthropoda</taxon>
        <taxon>Hexapoda</taxon>
        <taxon>Insecta</taxon>
        <taxon>Pterygota</taxon>
        <taxon>Neoptera</taxon>
        <taxon>Endopterygota</taxon>
        <taxon>Lepidoptera</taxon>
        <taxon>Glossata</taxon>
        <taxon>Ditrysia</taxon>
        <taxon>Papilionoidea</taxon>
        <taxon>Nymphalidae</taxon>
        <taxon>Heliconiinae</taxon>
        <taxon>Argynnini</taxon>
        <taxon>Brenthis</taxon>
    </lineage>
</organism>
<evidence type="ECO:0000313" key="2">
    <source>
        <dbReference type="Proteomes" id="UP000838878"/>
    </source>
</evidence>
<dbReference type="AlphaFoldDB" id="A0A8J9UL23"/>
<evidence type="ECO:0000313" key="1">
    <source>
        <dbReference type="EMBL" id="CAH0722241.1"/>
    </source>
</evidence>
<dbReference type="Proteomes" id="UP000838878">
    <property type="component" value="Chromosome 3"/>
</dbReference>
<feature type="non-terminal residue" evidence="1">
    <location>
        <position position="152"/>
    </location>
</feature>